<proteinExistence type="predicted"/>
<dbReference type="Gene3D" id="3.80.20.20">
    <property type="entry name" value="Receptor L-domain"/>
    <property type="match status" value="2"/>
</dbReference>
<dbReference type="PANTHER" id="PTHR31018">
    <property type="entry name" value="SPORULATION-SPECIFIC PROTEIN-RELATED"/>
    <property type="match status" value="1"/>
</dbReference>
<feature type="compositionally biased region" description="Low complexity" evidence="6">
    <location>
        <begin position="356"/>
        <end position="365"/>
    </location>
</feature>
<evidence type="ECO:0000256" key="7">
    <source>
        <dbReference type="SAM" id="SignalP"/>
    </source>
</evidence>
<reference evidence="8 9" key="1">
    <citation type="submission" date="2018-12" db="EMBL/GenBank/DDBJ databases">
        <title>Venturia inaequalis Genome Resource.</title>
        <authorList>
            <person name="Lichtner F.J."/>
        </authorList>
    </citation>
    <scope>NUCLEOTIDE SEQUENCE [LARGE SCALE GENOMIC DNA]</scope>
    <source>
        <strain evidence="8 9">120213</strain>
    </source>
</reference>
<dbReference type="Proteomes" id="UP000447873">
    <property type="component" value="Unassembled WGS sequence"/>
</dbReference>
<evidence type="ECO:0000256" key="1">
    <source>
        <dbReference type="ARBA" id="ARBA00004191"/>
    </source>
</evidence>
<dbReference type="Pfam" id="PF12454">
    <property type="entry name" value="Ecm33"/>
    <property type="match status" value="1"/>
</dbReference>
<dbReference type="EMBL" id="WNWS01000029">
    <property type="protein sequence ID" value="KAE9986537.1"/>
    <property type="molecule type" value="Genomic_DNA"/>
</dbReference>
<keyword evidence="5" id="KW-0325">Glycoprotein</keyword>
<comment type="subcellular location">
    <subcellularLocation>
        <location evidence="1">Secreted</location>
        <location evidence="1">Cell wall</location>
    </subcellularLocation>
</comment>
<evidence type="ECO:0000313" key="9">
    <source>
        <dbReference type="Proteomes" id="UP000447873"/>
    </source>
</evidence>
<organism evidence="8 9">
    <name type="scientific">Venturia inaequalis</name>
    <name type="common">Apple scab fungus</name>
    <dbReference type="NCBI Taxonomy" id="5025"/>
    <lineage>
        <taxon>Eukaryota</taxon>
        <taxon>Fungi</taxon>
        <taxon>Dikarya</taxon>
        <taxon>Ascomycota</taxon>
        <taxon>Pezizomycotina</taxon>
        <taxon>Dothideomycetes</taxon>
        <taxon>Pleosporomycetidae</taxon>
        <taxon>Venturiales</taxon>
        <taxon>Venturiaceae</taxon>
        <taxon>Venturia</taxon>
    </lineage>
</organism>
<comment type="caution">
    <text evidence="8">The sequence shown here is derived from an EMBL/GenBank/DDBJ whole genome shotgun (WGS) entry which is preliminary data.</text>
</comment>
<evidence type="ECO:0000256" key="6">
    <source>
        <dbReference type="SAM" id="MobiDB-lite"/>
    </source>
</evidence>
<protein>
    <recommendedName>
        <fullName evidence="10">GPI-anchored cell wall organization protein Ecm33</fullName>
    </recommendedName>
</protein>
<dbReference type="InterPro" id="IPR051648">
    <property type="entry name" value="CWI-Assembly_Regulator"/>
</dbReference>
<dbReference type="SUPFAM" id="SSF52058">
    <property type="entry name" value="L domain-like"/>
    <property type="match status" value="2"/>
</dbReference>
<accession>A0A8H3VAX7</accession>
<keyword evidence="4 7" id="KW-0732">Signal</keyword>
<dbReference type="PROSITE" id="PS51257">
    <property type="entry name" value="PROKAR_LIPOPROTEIN"/>
    <property type="match status" value="1"/>
</dbReference>
<keyword evidence="2" id="KW-0134">Cell wall</keyword>
<evidence type="ECO:0008006" key="10">
    <source>
        <dbReference type="Google" id="ProtNLM"/>
    </source>
</evidence>
<gene>
    <name evidence="8" type="ORF">EG328_005423</name>
</gene>
<evidence type="ECO:0000256" key="5">
    <source>
        <dbReference type="ARBA" id="ARBA00023180"/>
    </source>
</evidence>
<dbReference type="InterPro" id="IPR036941">
    <property type="entry name" value="Rcpt_L-dom_sf"/>
</dbReference>
<feature type="region of interest" description="Disordered" evidence="6">
    <location>
        <begin position="353"/>
        <end position="373"/>
    </location>
</feature>
<evidence type="ECO:0000313" key="8">
    <source>
        <dbReference type="EMBL" id="KAE9986537.1"/>
    </source>
</evidence>
<dbReference type="PANTHER" id="PTHR31018:SF3">
    <property type="entry name" value="RECEPTOR PROTEIN-TYROSINE KINASE"/>
    <property type="match status" value="1"/>
</dbReference>
<evidence type="ECO:0000256" key="4">
    <source>
        <dbReference type="ARBA" id="ARBA00022729"/>
    </source>
</evidence>
<name>A0A8H3VAX7_VENIN</name>
<keyword evidence="3" id="KW-0964">Secreted</keyword>
<feature type="chain" id="PRO_5033986126" description="GPI-anchored cell wall organization protein Ecm33" evidence="7">
    <location>
        <begin position="21"/>
        <end position="391"/>
    </location>
</feature>
<evidence type="ECO:0000256" key="3">
    <source>
        <dbReference type="ARBA" id="ARBA00022525"/>
    </source>
</evidence>
<feature type="signal peptide" evidence="7">
    <location>
        <begin position="1"/>
        <end position="20"/>
    </location>
</feature>
<dbReference type="AlphaFoldDB" id="A0A8H3VAX7"/>
<sequence>MSAMLRYALPVLAAAGAASAACSASATLTIQNAGDASALASCTTYSGSIAIATGTTDTINLASVRSITGDLNIASNSAITTVGADSLTDIGGTFTVSNCQILSALSFPQLTSVGNIDFEGLPNLNLLGFTSNVARTGSLNIQNTFLSTLDGINLQQVNNIYIANNRLLQDISFQVSNISQSLILESNGDRLTASFPNLMSAQNLTFRNVPTLSIPSLHNVSGSLGFYENSITGLTAPNLTTVGGTLAINTNTQLTNVTMGALKSITGGLQVQNNTLLSAIVFPALETVGGATDMYGNFTHVSLPALKDNRGAFNIQSTGDLTSDCATFKAETGANNVIKGKYQCVGKVANPGGAGTTPSSTASGTKKSDASPGYSPANTLIGVLAVVLGLW</sequence>
<evidence type="ECO:0000256" key="2">
    <source>
        <dbReference type="ARBA" id="ARBA00022512"/>
    </source>
</evidence>